<comment type="caution">
    <text evidence="1">The sequence shown here is derived from an EMBL/GenBank/DDBJ whole genome shotgun (WGS) entry which is preliminary data.</text>
</comment>
<accession>A0ACB7WER6</accession>
<organism evidence="1 2">
    <name type="scientific">Dioscorea alata</name>
    <name type="common">Purple yam</name>
    <dbReference type="NCBI Taxonomy" id="55571"/>
    <lineage>
        <taxon>Eukaryota</taxon>
        <taxon>Viridiplantae</taxon>
        <taxon>Streptophyta</taxon>
        <taxon>Embryophyta</taxon>
        <taxon>Tracheophyta</taxon>
        <taxon>Spermatophyta</taxon>
        <taxon>Magnoliopsida</taxon>
        <taxon>Liliopsida</taxon>
        <taxon>Dioscoreales</taxon>
        <taxon>Dioscoreaceae</taxon>
        <taxon>Dioscorea</taxon>
    </lineage>
</organism>
<evidence type="ECO:0000313" key="1">
    <source>
        <dbReference type="EMBL" id="KAH7686314.1"/>
    </source>
</evidence>
<dbReference type="Proteomes" id="UP000827976">
    <property type="component" value="Chromosome 4"/>
</dbReference>
<sequence>MVEELEECEILWPHEMMIKCHDNTTPFDQDIISHAKPSAHEENKNKKEKKECSKPMEIQRGHSWSHGAYKHKFDNDNEEDKDFEDDDYDDDDDDDDDDKGKVPPHVVVARRFTDRMVYSVCTGNGRTLKGRDLRNVRDSILRMTGFLER</sequence>
<keyword evidence="2" id="KW-1185">Reference proteome</keyword>
<dbReference type="EMBL" id="CM037014">
    <property type="protein sequence ID" value="KAH7686314.1"/>
    <property type="molecule type" value="Genomic_DNA"/>
</dbReference>
<name>A0ACB7WER6_DIOAL</name>
<proteinExistence type="predicted"/>
<reference evidence="2" key="1">
    <citation type="journal article" date="2022" name="Nat. Commun.">
        <title>Chromosome evolution and the genetic basis of agronomically important traits in greater yam.</title>
        <authorList>
            <person name="Bredeson J.V."/>
            <person name="Lyons J.B."/>
            <person name="Oniyinde I.O."/>
            <person name="Okereke N.R."/>
            <person name="Kolade O."/>
            <person name="Nnabue I."/>
            <person name="Nwadili C.O."/>
            <person name="Hribova E."/>
            <person name="Parker M."/>
            <person name="Nwogha J."/>
            <person name="Shu S."/>
            <person name="Carlson J."/>
            <person name="Kariba R."/>
            <person name="Muthemba S."/>
            <person name="Knop K."/>
            <person name="Barton G.J."/>
            <person name="Sherwood A.V."/>
            <person name="Lopez-Montes A."/>
            <person name="Asiedu R."/>
            <person name="Jamnadass R."/>
            <person name="Muchugi A."/>
            <person name="Goodstein D."/>
            <person name="Egesi C.N."/>
            <person name="Featherston J."/>
            <person name="Asfaw A."/>
            <person name="Simpson G.G."/>
            <person name="Dolezel J."/>
            <person name="Hendre P.S."/>
            <person name="Van Deynze A."/>
            <person name="Kumar P.L."/>
            <person name="Obidiegwu J.E."/>
            <person name="Bhattacharjee R."/>
            <person name="Rokhsar D.S."/>
        </authorList>
    </citation>
    <scope>NUCLEOTIDE SEQUENCE [LARGE SCALE GENOMIC DNA]</scope>
    <source>
        <strain evidence="2">cv. TDa95/00328</strain>
    </source>
</reference>
<gene>
    <name evidence="1" type="ORF">IHE45_04G097500</name>
</gene>
<protein>
    <submittedName>
        <fullName evidence="1">Senescence regulator S40 protein</fullName>
    </submittedName>
</protein>
<evidence type="ECO:0000313" key="2">
    <source>
        <dbReference type="Proteomes" id="UP000827976"/>
    </source>
</evidence>